<dbReference type="SUPFAM" id="SSF88723">
    <property type="entry name" value="PIN domain-like"/>
    <property type="match status" value="1"/>
</dbReference>
<accession>A0ABW2PF56</accession>
<evidence type="ECO:0008006" key="3">
    <source>
        <dbReference type="Google" id="ProtNLM"/>
    </source>
</evidence>
<organism evidence="1 2">
    <name type="scientific">Sphaerisporangium rhizosphaerae</name>
    <dbReference type="NCBI Taxonomy" id="2269375"/>
    <lineage>
        <taxon>Bacteria</taxon>
        <taxon>Bacillati</taxon>
        <taxon>Actinomycetota</taxon>
        <taxon>Actinomycetes</taxon>
        <taxon>Streptosporangiales</taxon>
        <taxon>Streptosporangiaceae</taxon>
        <taxon>Sphaerisporangium</taxon>
    </lineage>
</organism>
<keyword evidence="2" id="KW-1185">Reference proteome</keyword>
<evidence type="ECO:0000313" key="2">
    <source>
        <dbReference type="Proteomes" id="UP001596496"/>
    </source>
</evidence>
<dbReference type="Proteomes" id="UP001596496">
    <property type="component" value="Unassembled WGS sequence"/>
</dbReference>
<comment type="caution">
    <text evidence="1">The sequence shown here is derived from an EMBL/GenBank/DDBJ whole genome shotgun (WGS) entry which is preliminary data.</text>
</comment>
<dbReference type="RefSeq" id="WP_380830751.1">
    <property type="nucleotide sequence ID" value="NZ_JBHTCG010000033.1"/>
</dbReference>
<reference evidence="2" key="1">
    <citation type="journal article" date="2019" name="Int. J. Syst. Evol. Microbiol.">
        <title>The Global Catalogue of Microorganisms (GCM) 10K type strain sequencing project: providing services to taxonomists for standard genome sequencing and annotation.</title>
        <authorList>
            <consortium name="The Broad Institute Genomics Platform"/>
            <consortium name="The Broad Institute Genome Sequencing Center for Infectious Disease"/>
            <person name="Wu L."/>
            <person name="Ma J."/>
        </authorList>
    </citation>
    <scope>NUCLEOTIDE SEQUENCE [LARGE SCALE GENOMIC DNA]</scope>
    <source>
        <strain evidence="2">CECT 7649</strain>
    </source>
</reference>
<dbReference type="Gene3D" id="3.40.50.1010">
    <property type="entry name" value="5'-nuclease"/>
    <property type="match status" value="1"/>
</dbReference>
<proteinExistence type="predicted"/>
<gene>
    <name evidence="1" type="ORF">ACFQSB_33065</name>
</gene>
<name>A0ABW2PF56_9ACTN</name>
<sequence>MIVVDTGPLVATTISDDAHHQRCVREFQRLHNARRELLIPSFVAAEVCYMISRFGGAAPEALFSVLSKRTYSHSSS</sequence>
<evidence type="ECO:0000313" key="1">
    <source>
        <dbReference type="EMBL" id="MFC7387082.1"/>
    </source>
</evidence>
<dbReference type="EMBL" id="JBHTCG010000033">
    <property type="protein sequence ID" value="MFC7387082.1"/>
    <property type="molecule type" value="Genomic_DNA"/>
</dbReference>
<protein>
    <recommendedName>
        <fullName evidence="3">PIN domain-containing protein</fullName>
    </recommendedName>
</protein>
<dbReference type="InterPro" id="IPR029060">
    <property type="entry name" value="PIN-like_dom_sf"/>
</dbReference>